<reference evidence="4 5" key="1">
    <citation type="submission" date="2023-05" db="EMBL/GenBank/DDBJ databases">
        <title>Genome sequence of Pinibacter sp. MAH-24.</title>
        <authorList>
            <person name="Huq M.A."/>
        </authorList>
    </citation>
    <scope>NUCLEOTIDE SEQUENCE [LARGE SCALE GENOMIC DNA]</scope>
    <source>
        <strain evidence="4 5">MAH-24</strain>
    </source>
</reference>
<comment type="similarity">
    <text evidence="1">Belongs to the NAD(P)-dependent epimerase/dehydratase family. SDR39U1 subfamily.</text>
</comment>
<gene>
    <name evidence="4" type="ORF">QJ048_00095</name>
</gene>
<keyword evidence="5" id="KW-1185">Reference proteome</keyword>
<evidence type="ECO:0000313" key="5">
    <source>
        <dbReference type="Proteomes" id="UP001226434"/>
    </source>
</evidence>
<comment type="caution">
    <text evidence="4">The sequence shown here is derived from an EMBL/GenBank/DDBJ whole genome shotgun (WGS) entry which is preliminary data.</text>
</comment>
<dbReference type="Pfam" id="PF08338">
    <property type="entry name" value="DUF1731"/>
    <property type="match status" value="1"/>
</dbReference>
<dbReference type="Proteomes" id="UP001226434">
    <property type="component" value="Unassembled WGS sequence"/>
</dbReference>
<evidence type="ECO:0000259" key="3">
    <source>
        <dbReference type="Pfam" id="PF08338"/>
    </source>
</evidence>
<feature type="domain" description="DUF1731" evidence="3">
    <location>
        <begin position="271"/>
        <end position="317"/>
    </location>
</feature>
<dbReference type="Gene3D" id="3.40.50.720">
    <property type="entry name" value="NAD(P)-binding Rossmann-like Domain"/>
    <property type="match status" value="1"/>
</dbReference>
<organism evidence="4 5">
    <name type="scientific">Pinibacter soli</name>
    <dbReference type="NCBI Taxonomy" id="3044211"/>
    <lineage>
        <taxon>Bacteria</taxon>
        <taxon>Pseudomonadati</taxon>
        <taxon>Bacteroidota</taxon>
        <taxon>Chitinophagia</taxon>
        <taxon>Chitinophagales</taxon>
        <taxon>Chitinophagaceae</taxon>
        <taxon>Pinibacter</taxon>
    </lineage>
</organism>
<dbReference type="InterPro" id="IPR036291">
    <property type="entry name" value="NAD(P)-bd_dom_sf"/>
</dbReference>
<feature type="domain" description="NAD-dependent epimerase/dehydratase" evidence="2">
    <location>
        <begin position="4"/>
        <end position="141"/>
    </location>
</feature>
<dbReference type="InterPro" id="IPR010099">
    <property type="entry name" value="SDR39U1"/>
</dbReference>
<sequence>METILITGGTGLIGKRLTSLLLQNGHSVIILTRNKIEASENFKLEDPQSISYHNLSFAEWNIEEQTIECSAVEKADYIIHLAGAGVADKRWSEKRKKEIVDSRTHSSELIVKTLQERTHHVKAVLSASGIGWYGPDPSIPNMSPFVEADKADGDFLGQTCVQWEQSIDPVQKMNIRLVKLRTGIVLANGGGALEEFKKPLKFGLSAILGTGNQVVSWIHIDDLCRIYMQAIQDDKMQGVYNAVATHPVSNKKLNEILAVKQRGKFYIPIYVPSFILKIAIGEMSIEVLKSATVTNDKLRRAGFQFIFPDVEKAIADLINN</sequence>
<proteinExistence type="inferred from homology"/>
<protein>
    <submittedName>
        <fullName evidence="4">TIGR01777 family oxidoreductase</fullName>
    </submittedName>
</protein>
<accession>A0ABT6R8C5</accession>
<dbReference type="InterPro" id="IPR001509">
    <property type="entry name" value="Epimerase_deHydtase"/>
</dbReference>
<name>A0ABT6R8C5_9BACT</name>
<dbReference type="SUPFAM" id="SSF51735">
    <property type="entry name" value="NAD(P)-binding Rossmann-fold domains"/>
    <property type="match status" value="1"/>
</dbReference>
<dbReference type="EMBL" id="JASBRG010000001">
    <property type="protein sequence ID" value="MDI3318149.1"/>
    <property type="molecule type" value="Genomic_DNA"/>
</dbReference>
<dbReference type="PANTHER" id="PTHR11092:SF0">
    <property type="entry name" value="EPIMERASE FAMILY PROTEIN SDR39U1"/>
    <property type="match status" value="1"/>
</dbReference>
<evidence type="ECO:0000259" key="2">
    <source>
        <dbReference type="Pfam" id="PF01370"/>
    </source>
</evidence>
<dbReference type="InterPro" id="IPR013549">
    <property type="entry name" value="DUF1731"/>
</dbReference>
<dbReference type="RefSeq" id="WP_282332228.1">
    <property type="nucleotide sequence ID" value="NZ_JASBRG010000001.1"/>
</dbReference>
<dbReference type="PANTHER" id="PTHR11092">
    <property type="entry name" value="SUGAR NUCLEOTIDE EPIMERASE RELATED"/>
    <property type="match status" value="1"/>
</dbReference>
<evidence type="ECO:0000313" key="4">
    <source>
        <dbReference type="EMBL" id="MDI3318149.1"/>
    </source>
</evidence>
<evidence type="ECO:0000256" key="1">
    <source>
        <dbReference type="ARBA" id="ARBA00009353"/>
    </source>
</evidence>
<dbReference type="NCBIfam" id="TIGR01777">
    <property type="entry name" value="yfcH"/>
    <property type="match status" value="1"/>
</dbReference>
<dbReference type="Pfam" id="PF01370">
    <property type="entry name" value="Epimerase"/>
    <property type="match status" value="1"/>
</dbReference>